<comment type="similarity">
    <text evidence="2">Belongs to the EfeM/EfeO family.</text>
</comment>
<dbReference type="InterPro" id="IPR018976">
    <property type="entry name" value="Imelysin-like"/>
</dbReference>
<dbReference type="RefSeq" id="WP_130101665.1">
    <property type="nucleotide sequence ID" value="NZ_SDWW01000009.1"/>
</dbReference>
<dbReference type="PANTHER" id="PTHR39192">
    <property type="entry name" value="IRON UPTAKE SYSTEM COMPONENT EFEO"/>
    <property type="match status" value="1"/>
</dbReference>
<evidence type="ECO:0000313" key="7">
    <source>
        <dbReference type="EMBL" id="RYV52020.1"/>
    </source>
</evidence>
<dbReference type="Gene3D" id="1.20.1420.20">
    <property type="entry name" value="M75 peptidase, HXXE motif"/>
    <property type="match status" value="1"/>
</dbReference>
<protein>
    <submittedName>
        <fullName evidence="7">PbrT family lead (Pb2+) uptake porter</fullName>
    </submittedName>
</protein>
<dbReference type="NCBIfam" id="NF041757">
    <property type="entry name" value="EfeO"/>
    <property type="match status" value="1"/>
</dbReference>
<accession>A0A4Q5N1P9</accession>
<dbReference type="Pfam" id="PF13473">
    <property type="entry name" value="Cupredoxin_1"/>
    <property type="match status" value="1"/>
</dbReference>
<keyword evidence="8" id="KW-1185">Reference proteome</keyword>
<sequence length="398" mass="41875">MRARRSLTALAATALLIPLAACTQNDVGAAASGGNGPTTLTVDSSADACAVSATTAPSGTVVFSVTNSGSEVTEFYLLAADGLRIVAEVENVGPGITRDLVLAAQPGTYQTACKPGMTGTGQRAEFTVTDSGIEVGPTGEVAEQLATASTNYVAYVQDQTEQLLVATEAFAAAFLAGDDDAARAAYASTRVHWERIEPVAESFGDLDPRMDLREADVEPGTEWTGWHLLEKDLWAPTTEANGGVAYVPLTAEQRTQFTDQLVADTLDLDGRVHADDFTLTADQIGNGAKSLLDEVATGKVTGEEEIWSHTDLWDFQANVDGARVAFEGLRDVVAAKDAELATTLDERFADVQLLLDAHRAGDGFAMYTDLTSDEVRALANAVDALGEPLSRLTSAVVL</sequence>
<dbReference type="GO" id="GO:0042597">
    <property type="term" value="C:periplasmic space"/>
    <property type="evidence" value="ECO:0007669"/>
    <property type="project" value="UniProtKB-SubCell"/>
</dbReference>
<dbReference type="InterPro" id="IPR034981">
    <property type="entry name" value="Imelysin-like_EfeO/Algp7"/>
</dbReference>
<dbReference type="OrthoDB" id="7348379at2"/>
<evidence type="ECO:0000256" key="3">
    <source>
        <dbReference type="ARBA" id="ARBA00022729"/>
    </source>
</evidence>
<name>A0A4Q5N1P9_9MICO</name>
<gene>
    <name evidence="7" type="ORF">EUA98_05480</name>
</gene>
<feature type="chain" id="PRO_5039542765" evidence="4">
    <location>
        <begin position="24"/>
        <end position="398"/>
    </location>
</feature>
<reference evidence="7 8" key="1">
    <citation type="submission" date="2019-01" db="EMBL/GenBank/DDBJ databases">
        <title>Novel species of Cellulomonas.</title>
        <authorList>
            <person name="Liu Q."/>
            <person name="Xin Y.-H."/>
        </authorList>
    </citation>
    <scope>NUCLEOTIDE SEQUENCE [LARGE SCALE GENOMIC DNA]</scope>
    <source>
        <strain evidence="7 8">HLT2-17</strain>
    </source>
</reference>
<dbReference type="AlphaFoldDB" id="A0A4Q5N1P9"/>
<comment type="caution">
    <text evidence="7">The sequence shown here is derived from an EMBL/GenBank/DDBJ whole genome shotgun (WGS) entry which is preliminary data.</text>
</comment>
<evidence type="ECO:0000259" key="5">
    <source>
        <dbReference type="Pfam" id="PF09375"/>
    </source>
</evidence>
<dbReference type="PANTHER" id="PTHR39192:SF1">
    <property type="entry name" value="IRON UPTAKE SYSTEM COMPONENT EFEO"/>
    <property type="match status" value="1"/>
</dbReference>
<proteinExistence type="inferred from homology"/>
<keyword evidence="3 4" id="KW-0732">Signal</keyword>
<dbReference type="CDD" id="cd14656">
    <property type="entry name" value="Imelysin-like_EfeO"/>
    <property type="match status" value="1"/>
</dbReference>
<evidence type="ECO:0000256" key="2">
    <source>
        <dbReference type="ARBA" id="ARBA00005989"/>
    </source>
</evidence>
<feature type="signal peptide" evidence="4">
    <location>
        <begin position="1"/>
        <end position="23"/>
    </location>
</feature>
<dbReference type="InterPro" id="IPR053377">
    <property type="entry name" value="Iron_uptake_EfeM/EfeO"/>
</dbReference>
<evidence type="ECO:0000256" key="4">
    <source>
        <dbReference type="SAM" id="SignalP"/>
    </source>
</evidence>
<feature type="domain" description="Imelysin-like" evidence="5">
    <location>
        <begin position="149"/>
        <end position="392"/>
    </location>
</feature>
<organism evidence="7 8">
    <name type="scientific">Pengzhenrongella frigida</name>
    <dbReference type="NCBI Taxonomy" id="1259133"/>
    <lineage>
        <taxon>Bacteria</taxon>
        <taxon>Bacillati</taxon>
        <taxon>Actinomycetota</taxon>
        <taxon>Actinomycetes</taxon>
        <taxon>Micrococcales</taxon>
        <taxon>Pengzhenrongella</taxon>
    </lineage>
</organism>
<comment type="subcellular location">
    <subcellularLocation>
        <location evidence="1">Periplasm</location>
    </subcellularLocation>
</comment>
<evidence type="ECO:0000259" key="6">
    <source>
        <dbReference type="Pfam" id="PF13473"/>
    </source>
</evidence>
<dbReference type="InterPro" id="IPR028096">
    <property type="entry name" value="EfeO_Cupredoxin"/>
</dbReference>
<evidence type="ECO:0000313" key="8">
    <source>
        <dbReference type="Proteomes" id="UP000293764"/>
    </source>
</evidence>
<dbReference type="InterPro" id="IPR050894">
    <property type="entry name" value="EfeM/EfeO_iron_uptake"/>
</dbReference>
<dbReference type="Proteomes" id="UP000293764">
    <property type="component" value="Unassembled WGS sequence"/>
</dbReference>
<dbReference type="EMBL" id="SDWW01000009">
    <property type="protein sequence ID" value="RYV52020.1"/>
    <property type="molecule type" value="Genomic_DNA"/>
</dbReference>
<dbReference type="InterPro" id="IPR038352">
    <property type="entry name" value="Imelysin_sf"/>
</dbReference>
<evidence type="ECO:0000256" key="1">
    <source>
        <dbReference type="ARBA" id="ARBA00004418"/>
    </source>
</evidence>
<feature type="domain" description="EfeO-type cupredoxin-like" evidence="6">
    <location>
        <begin position="34"/>
        <end position="118"/>
    </location>
</feature>
<dbReference type="Pfam" id="PF09375">
    <property type="entry name" value="Peptidase_M75"/>
    <property type="match status" value="1"/>
</dbReference>